<dbReference type="Pfam" id="PF13676">
    <property type="entry name" value="TIR_2"/>
    <property type="match status" value="1"/>
</dbReference>
<dbReference type="Proteomes" id="UP001592528">
    <property type="component" value="Unassembled WGS sequence"/>
</dbReference>
<accession>A0ABV6V181</accession>
<dbReference type="RefSeq" id="WP_380525275.1">
    <property type="nucleotide sequence ID" value="NZ_JBHEZZ010000048.1"/>
</dbReference>
<evidence type="ECO:0000256" key="1">
    <source>
        <dbReference type="SAM" id="MobiDB-lite"/>
    </source>
</evidence>
<feature type="region of interest" description="Disordered" evidence="1">
    <location>
        <begin position="48"/>
        <end position="105"/>
    </location>
</feature>
<protein>
    <submittedName>
        <fullName evidence="3">TIR-like protein FxsC</fullName>
    </submittedName>
</protein>
<feature type="region of interest" description="Disordered" evidence="1">
    <location>
        <begin position="15"/>
        <end position="36"/>
    </location>
</feature>
<comment type="caution">
    <text evidence="3">The sequence shown here is derived from an EMBL/GenBank/DDBJ whole genome shotgun (WGS) entry which is preliminary data.</text>
</comment>
<sequence length="297" mass="32887">MTGVDEDQRFAELLARSSLGSPAARELRERTTPSKAHEVRMIANLQHEIATGDPESADRAAAGGHQVTERATGGASEPRGDGPSFFVSYARPPGSPSRDDPSPIGELVQDLNFEIGQHVRQGTRQVRPGVSDREIPIGDNWRRFISHMLAEAHVLIALVSTPYLDSDWCGKEWAVFSRRAVHARPPLSPETSAILPVVWVPVPQDRRHAVVQRLQYTNERMPGSYARDGLLALSRQAGKRDSYHQVVNQLARRVSDLLMYTTVEPGRMVDVETAPSAFHQSKPNWDCVTFLESKAQG</sequence>
<evidence type="ECO:0000259" key="2">
    <source>
        <dbReference type="Pfam" id="PF13676"/>
    </source>
</evidence>
<dbReference type="InterPro" id="IPR000157">
    <property type="entry name" value="TIR_dom"/>
</dbReference>
<evidence type="ECO:0000313" key="4">
    <source>
        <dbReference type="Proteomes" id="UP001592528"/>
    </source>
</evidence>
<dbReference type="NCBIfam" id="NF040588">
    <property type="entry name" value="FxsC_Nterm"/>
    <property type="match status" value="1"/>
</dbReference>
<keyword evidence="4" id="KW-1185">Reference proteome</keyword>
<feature type="domain" description="TIR" evidence="2">
    <location>
        <begin position="130"/>
        <end position="200"/>
    </location>
</feature>
<evidence type="ECO:0000313" key="3">
    <source>
        <dbReference type="EMBL" id="MFC1407489.1"/>
    </source>
</evidence>
<dbReference type="Gene3D" id="3.40.50.10140">
    <property type="entry name" value="Toll/interleukin-1 receptor homology (TIR) domain"/>
    <property type="match status" value="1"/>
</dbReference>
<reference evidence="3 4" key="1">
    <citation type="submission" date="2024-09" db="EMBL/GenBank/DDBJ databases">
        <authorList>
            <person name="Lee S.D."/>
        </authorList>
    </citation>
    <scope>NUCLEOTIDE SEQUENCE [LARGE SCALE GENOMIC DNA]</scope>
    <source>
        <strain evidence="3 4">N1-5</strain>
    </source>
</reference>
<dbReference type="EMBL" id="JBHEZZ010000048">
    <property type="protein sequence ID" value="MFC1407489.1"/>
    <property type="molecule type" value="Genomic_DNA"/>
</dbReference>
<gene>
    <name evidence="3" type="ORF">ACEZDJ_40055</name>
</gene>
<proteinExistence type="predicted"/>
<dbReference type="SUPFAM" id="SSF52200">
    <property type="entry name" value="Toll/Interleukin receptor TIR domain"/>
    <property type="match status" value="1"/>
</dbReference>
<dbReference type="InterPro" id="IPR047603">
    <property type="entry name" value="FxsC_N"/>
</dbReference>
<organism evidence="3 4">
    <name type="scientific">Streptacidiphilus cavernicola</name>
    <dbReference type="NCBI Taxonomy" id="3342716"/>
    <lineage>
        <taxon>Bacteria</taxon>
        <taxon>Bacillati</taxon>
        <taxon>Actinomycetota</taxon>
        <taxon>Actinomycetes</taxon>
        <taxon>Kitasatosporales</taxon>
        <taxon>Streptomycetaceae</taxon>
        <taxon>Streptacidiphilus</taxon>
    </lineage>
</organism>
<dbReference type="InterPro" id="IPR035897">
    <property type="entry name" value="Toll_tir_struct_dom_sf"/>
</dbReference>
<name>A0ABV6V181_9ACTN</name>
<feature type="compositionally biased region" description="Basic and acidic residues" evidence="1">
    <location>
        <begin position="25"/>
        <end position="36"/>
    </location>
</feature>